<dbReference type="InterPro" id="IPR002586">
    <property type="entry name" value="CobQ/CobB/MinD/ParA_Nub-bd_dom"/>
</dbReference>
<proteinExistence type="predicted"/>
<organism evidence="4 5">
    <name type="scientific">Clostridium malenominatum</name>
    <dbReference type="NCBI Taxonomy" id="1539"/>
    <lineage>
        <taxon>Bacteria</taxon>
        <taxon>Bacillati</taxon>
        <taxon>Bacillota</taxon>
        <taxon>Clostridia</taxon>
        <taxon>Eubacteriales</taxon>
        <taxon>Clostridiaceae</taxon>
        <taxon>Clostridium</taxon>
    </lineage>
</organism>
<gene>
    <name evidence="4" type="ORF">GCM10008905_17530</name>
</gene>
<feature type="domain" description="CobQ/CobB/MinD/ParA nucleotide binding" evidence="3">
    <location>
        <begin position="30"/>
        <end position="246"/>
    </location>
</feature>
<keyword evidence="2" id="KW-0067">ATP-binding</keyword>
<dbReference type="RefSeq" id="WP_343768899.1">
    <property type="nucleotide sequence ID" value="NZ_BAAACF010000001.1"/>
</dbReference>
<dbReference type="PIRSF" id="PIRSF003092">
    <property type="entry name" value="MinD"/>
    <property type="match status" value="1"/>
</dbReference>
<name>A0ABN1IYM8_9CLOT</name>
<evidence type="ECO:0000259" key="3">
    <source>
        <dbReference type="Pfam" id="PF01656"/>
    </source>
</evidence>
<dbReference type="CDD" id="cd02038">
    <property type="entry name" value="FlhG-like"/>
    <property type="match status" value="1"/>
</dbReference>
<evidence type="ECO:0000256" key="1">
    <source>
        <dbReference type="ARBA" id="ARBA00022741"/>
    </source>
</evidence>
<dbReference type="InterPro" id="IPR033875">
    <property type="entry name" value="FlhG"/>
</dbReference>
<accession>A0ABN1IYM8</accession>
<keyword evidence="1" id="KW-0547">Nucleotide-binding</keyword>
<dbReference type="InterPro" id="IPR025501">
    <property type="entry name" value="MinD_FleN"/>
</dbReference>
<protein>
    <submittedName>
        <fullName evidence="4">MinD/ParA family protein</fullName>
    </submittedName>
</protein>
<dbReference type="Pfam" id="PF01656">
    <property type="entry name" value="CbiA"/>
    <property type="match status" value="1"/>
</dbReference>
<keyword evidence="5" id="KW-1185">Reference proteome</keyword>
<dbReference type="EMBL" id="BAAACF010000001">
    <property type="protein sequence ID" value="GAA0724097.1"/>
    <property type="molecule type" value="Genomic_DNA"/>
</dbReference>
<dbReference type="SUPFAM" id="SSF52540">
    <property type="entry name" value="P-loop containing nucleoside triphosphate hydrolases"/>
    <property type="match status" value="1"/>
</dbReference>
<evidence type="ECO:0000313" key="5">
    <source>
        <dbReference type="Proteomes" id="UP001500339"/>
    </source>
</evidence>
<evidence type="ECO:0000313" key="4">
    <source>
        <dbReference type="EMBL" id="GAA0724097.1"/>
    </source>
</evidence>
<dbReference type="InterPro" id="IPR050625">
    <property type="entry name" value="ParA/MinD_ATPase"/>
</dbReference>
<evidence type="ECO:0000256" key="2">
    <source>
        <dbReference type="ARBA" id="ARBA00022840"/>
    </source>
</evidence>
<dbReference type="PANTHER" id="PTHR43384:SF4">
    <property type="entry name" value="CELLULOSE BIOSYNTHESIS PROTEIN BCSQ-RELATED"/>
    <property type="match status" value="1"/>
</dbReference>
<reference evidence="4 5" key="1">
    <citation type="journal article" date="2019" name="Int. J. Syst. Evol. Microbiol.">
        <title>The Global Catalogue of Microorganisms (GCM) 10K type strain sequencing project: providing services to taxonomists for standard genome sequencing and annotation.</title>
        <authorList>
            <consortium name="The Broad Institute Genomics Platform"/>
            <consortium name="The Broad Institute Genome Sequencing Center for Infectious Disease"/>
            <person name="Wu L."/>
            <person name="Ma J."/>
        </authorList>
    </citation>
    <scope>NUCLEOTIDE SEQUENCE [LARGE SCALE GENOMIC DNA]</scope>
    <source>
        <strain evidence="4 5">JCM 1405</strain>
    </source>
</reference>
<comment type="caution">
    <text evidence="4">The sequence shown here is derived from an EMBL/GenBank/DDBJ whole genome shotgun (WGS) entry which is preliminary data.</text>
</comment>
<dbReference type="PANTHER" id="PTHR43384">
    <property type="entry name" value="SEPTUM SITE-DETERMINING PROTEIN MIND HOMOLOG, CHLOROPLASTIC-RELATED"/>
    <property type="match status" value="1"/>
</dbReference>
<dbReference type="Proteomes" id="UP001500339">
    <property type="component" value="Unassembled WGS sequence"/>
</dbReference>
<dbReference type="InterPro" id="IPR027417">
    <property type="entry name" value="P-loop_NTPase"/>
</dbReference>
<sequence length="290" mass="31728">MLDQAATLRKLAKEVEEKEIKHEGKGPKVITVTSGKGGVGKSNFVVNLAITLQMKGKRVLIFDADVGMGNDDVLMGILPRYDIKDIIFNNMEIEDVVIEGPHGVKLLPGGSGFTSVEDIPKDKRDSFLKKLTSLSDLDYVILDTGAGISRNVLGFIACSDELIVITTPEPTSLTDAYCLLKVVNHFKIKSSAKVVVNKTFNLREGMETYNKFNNTVNNFLEIKLQYLGALSDDKKLVEAVRKQKPFVISSPNSDVAKEINSIANEIVGEISLGDSVGVQGLFKKLFSIFS</sequence>
<dbReference type="Gene3D" id="3.40.50.300">
    <property type="entry name" value="P-loop containing nucleotide triphosphate hydrolases"/>
    <property type="match status" value="1"/>
</dbReference>